<proteinExistence type="predicted"/>
<dbReference type="AlphaFoldDB" id="A0AAX6EFD0"/>
<protein>
    <submittedName>
        <fullName evidence="1">Uncharacterized protein</fullName>
    </submittedName>
</protein>
<evidence type="ECO:0000313" key="1">
    <source>
        <dbReference type="EMBL" id="KAJ6802663.1"/>
    </source>
</evidence>
<keyword evidence="2" id="KW-1185">Reference proteome</keyword>
<dbReference type="EMBL" id="JANAVB010037020">
    <property type="protein sequence ID" value="KAJ6802663.1"/>
    <property type="molecule type" value="Genomic_DNA"/>
</dbReference>
<sequence length="64" mass="7513">MIDRYKHQQLQIGPMYPHQIRAWANKILPKGEIVGDVTKPPILFIIKPINRKKMDCFVKESLEP</sequence>
<name>A0AAX6EFD0_IRIPA</name>
<accession>A0AAX6EFD0</accession>
<reference evidence="1" key="1">
    <citation type="journal article" date="2023" name="GigaByte">
        <title>Genome assembly of the bearded iris, Iris pallida Lam.</title>
        <authorList>
            <person name="Bruccoleri R.E."/>
            <person name="Oakeley E.J."/>
            <person name="Faust A.M.E."/>
            <person name="Altorfer M."/>
            <person name="Dessus-Babus S."/>
            <person name="Burckhardt D."/>
            <person name="Oertli M."/>
            <person name="Naumann U."/>
            <person name="Petersen F."/>
            <person name="Wong J."/>
        </authorList>
    </citation>
    <scope>NUCLEOTIDE SEQUENCE</scope>
    <source>
        <strain evidence="1">GSM-AAB239-AS_SAM_17_03QT</strain>
    </source>
</reference>
<organism evidence="1 2">
    <name type="scientific">Iris pallida</name>
    <name type="common">Sweet iris</name>
    <dbReference type="NCBI Taxonomy" id="29817"/>
    <lineage>
        <taxon>Eukaryota</taxon>
        <taxon>Viridiplantae</taxon>
        <taxon>Streptophyta</taxon>
        <taxon>Embryophyta</taxon>
        <taxon>Tracheophyta</taxon>
        <taxon>Spermatophyta</taxon>
        <taxon>Magnoliopsida</taxon>
        <taxon>Liliopsida</taxon>
        <taxon>Asparagales</taxon>
        <taxon>Iridaceae</taxon>
        <taxon>Iridoideae</taxon>
        <taxon>Irideae</taxon>
        <taxon>Iris</taxon>
    </lineage>
</organism>
<dbReference type="Proteomes" id="UP001140949">
    <property type="component" value="Unassembled WGS sequence"/>
</dbReference>
<gene>
    <name evidence="1" type="ORF">M6B38_190935</name>
</gene>
<evidence type="ECO:0000313" key="2">
    <source>
        <dbReference type="Proteomes" id="UP001140949"/>
    </source>
</evidence>
<reference evidence="1" key="2">
    <citation type="submission" date="2023-04" db="EMBL/GenBank/DDBJ databases">
        <authorList>
            <person name="Bruccoleri R.E."/>
            <person name="Oakeley E.J."/>
            <person name="Faust A.-M."/>
            <person name="Dessus-Babus S."/>
            <person name="Altorfer M."/>
            <person name="Burckhardt D."/>
            <person name="Oertli M."/>
            <person name="Naumann U."/>
            <person name="Petersen F."/>
            <person name="Wong J."/>
        </authorList>
    </citation>
    <scope>NUCLEOTIDE SEQUENCE</scope>
    <source>
        <strain evidence="1">GSM-AAB239-AS_SAM_17_03QT</strain>
        <tissue evidence="1">Leaf</tissue>
    </source>
</reference>
<comment type="caution">
    <text evidence="1">The sequence shown here is derived from an EMBL/GenBank/DDBJ whole genome shotgun (WGS) entry which is preliminary data.</text>
</comment>